<dbReference type="STRING" id="1792290.MSP8886_01398"/>
<organism evidence="1 2">
    <name type="scientific">Marinomonas spartinae</name>
    <dbReference type="NCBI Taxonomy" id="1792290"/>
    <lineage>
        <taxon>Bacteria</taxon>
        <taxon>Pseudomonadati</taxon>
        <taxon>Pseudomonadota</taxon>
        <taxon>Gammaproteobacteria</taxon>
        <taxon>Oceanospirillales</taxon>
        <taxon>Oceanospirillaceae</taxon>
        <taxon>Marinomonas</taxon>
    </lineage>
</organism>
<name>A0A1A8T8J5_9GAMM</name>
<dbReference type="EMBL" id="FLOB01000002">
    <property type="protein sequence ID" value="SBS29002.1"/>
    <property type="molecule type" value="Genomic_DNA"/>
</dbReference>
<protein>
    <submittedName>
        <fullName evidence="1">Uncharacterized protein</fullName>
    </submittedName>
</protein>
<sequence>MSGFTFTRKKGQKIIVLNDQALPLAIIEIGSRKGHQTRLKIASIVNVNGEVSVKRCTRSDGEQFAVGEVVLSVNADSKTHRTAFTIEKFPHYLQVARYENYKQALNG</sequence>
<proteinExistence type="predicted"/>
<accession>A0A1A8T8J5</accession>
<keyword evidence="2" id="KW-1185">Reference proteome</keyword>
<dbReference type="Proteomes" id="UP000092544">
    <property type="component" value="Unassembled WGS sequence"/>
</dbReference>
<gene>
    <name evidence="1" type="ORF">MSP8886_01398</name>
</gene>
<evidence type="ECO:0000313" key="1">
    <source>
        <dbReference type="EMBL" id="SBS29002.1"/>
    </source>
</evidence>
<dbReference type="RefSeq" id="WP_067014054.1">
    <property type="nucleotide sequence ID" value="NZ_FLOB01000002.1"/>
</dbReference>
<evidence type="ECO:0000313" key="2">
    <source>
        <dbReference type="Proteomes" id="UP000092544"/>
    </source>
</evidence>
<reference evidence="1 2" key="1">
    <citation type="submission" date="2016-06" db="EMBL/GenBank/DDBJ databases">
        <authorList>
            <person name="Kjaerup R.B."/>
            <person name="Dalgaard T.S."/>
            <person name="Juul-Madsen H.R."/>
        </authorList>
    </citation>
    <scope>NUCLEOTIDE SEQUENCE [LARGE SCALE GENOMIC DNA]</scope>
    <source>
        <strain evidence="1 2">CECT 8886</strain>
    </source>
</reference>
<dbReference type="OrthoDB" id="9887968at2"/>
<dbReference type="AlphaFoldDB" id="A0A1A8T8J5"/>